<keyword evidence="2" id="KW-0285">Flavoprotein</keyword>
<evidence type="ECO:0000256" key="3">
    <source>
        <dbReference type="ARBA" id="ARBA00022703"/>
    </source>
</evidence>
<evidence type="ECO:0000256" key="5">
    <source>
        <dbReference type="ARBA" id="ARBA00022946"/>
    </source>
</evidence>
<dbReference type="GO" id="GO:0016174">
    <property type="term" value="F:NAD(P)H oxidase H2O2-forming activity"/>
    <property type="evidence" value="ECO:0007669"/>
    <property type="project" value="TreeGrafter"/>
</dbReference>
<dbReference type="AlphaFoldDB" id="A0A537JWD2"/>
<evidence type="ECO:0000313" key="12">
    <source>
        <dbReference type="Proteomes" id="UP000318509"/>
    </source>
</evidence>
<dbReference type="PRINTS" id="PR00368">
    <property type="entry name" value="FADPNR"/>
</dbReference>
<dbReference type="InterPro" id="IPR016156">
    <property type="entry name" value="FAD/NAD-linked_Rdtase_dimer_sf"/>
</dbReference>
<dbReference type="GO" id="GO:0005737">
    <property type="term" value="C:cytoplasm"/>
    <property type="evidence" value="ECO:0007669"/>
    <property type="project" value="TreeGrafter"/>
</dbReference>
<keyword evidence="7" id="KW-0520">NAD</keyword>
<dbReference type="GO" id="GO:0071949">
    <property type="term" value="F:FAD binding"/>
    <property type="evidence" value="ECO:0007669"/>
    <property type="project" value="TreeGrafter"/>
</dbReference>
<protein>
    <submittedName>
        <fullName evidence="11">NAD(P)/FAD-dependent oxidoreductase</fullName>
    </submittedName>
</protein>
<dbReference type="Gene3D" id="3.50.50.60">
    <property type="entry name" value="FAD/NAD(P)-binding domain"/>
    <property type="match status" value="2"/>
</dbReference>
<reference evidence="11 12" key="1">
    <citation type="journal article" date="2019" name="Nat. Microbiol.">
        <title>Mediterranean grassland soil C-N compound turnover is dependent on rainfall and depth, and is mediated by genomically divergent microorganisms.</title>
        <authorList>
            <person name="Diamond S."/>
            <person name="Andeer P.F."/>
            <person name="Li Z."/>
            <person name="Crits-Christoph A."/>
            <person name="Burstein D."/>
            <person name="Anantharaman K."/>
            <person name="Lane K.R."/>
            <person name="Thomas B.C."/>
            <person name="Pan C."/>
            <person name="Northen T.R."/>
            <person name="Banfield J.F."/>
        </authorList>
    </citation>
    <scope>NUCLEOTIDE SEQUENCE [LARGE SCALE GENOMIC DNA]</scope>
    <source>
        <strain evidence="11">NP_3</strain>
    </source>
</reference>
<evidence type="ECO:0000313" key="11">
    <source>
        <dbReference type="EMBL" id="TMI87784.1"/>
    </source>
</evidence>
<comment type="catalytic activity">
    <reaction evidence="8">
        <text>A + NADH + H(+) = AH2 + NAD(+)</text>
        <dbReference type="Rhea" id="RHEA:11356"/>
        <dbReference type="ChEBI" id="CHEBI:13193"/>
        <dbReference type="ChEBI" id="CHEBI:15378"/>
        <dbReference type="ChEBI" id="CHEBI:17499"/>
        <dbReference type="ChEBI" id="CHEBI:57540"/>
        <dbReference type="ChEBI" id="CHEBI:57945"/>
    </reaction>
</comment>
<keyword evidence="5" id="KW-0809">Transit peptide</keyword>
<sequence>MAQPARYKYLIIGGGMTADAAIGGIRQTDPSGSIGLIGVEPHPPYNRPPLSKALWKGKPLDTVWRRTDRRGVDLHLGRTAVALDPGRKQVTDDQGTTHTWEKLLLATGGTPRRLGFGGERVIYFRTLDDYTRLRALTERGRQFAVIGGGFIGSEIAAALAMNNKDVVMLFPDEGIGGRRYPRDLSMFLNDFYRTKGADVRPGERIAGLEENETKTVLKTQGGREVVVDGVVAGLGIEPNTALARAAGLKIENGIVVDETLRTSHPDIYAAGDVAAFHNPALGNRMRVEHEDNANTMGRAAGEAMAGGGTPYHHLPYFYSDLFDLGYEAVGDLDARLETVADWKQPFREGVVYYLRRGRVRGVLLWNTWDQVEAARRVIADPGPFRAEDLRGRLPEKA</sequence>
<dbReference type="PANTHER" id="PTHR43557">
    <property type="entry name" value="APOPTOSIS-INDUCING FACTOR 1"/>
    <property type="match status" value="1"/>
</dbReference>
<dbReference type="Gene3D" id="3.30.390.30">
    <property type="match status" value="1"/>
</dbReference>
<keyword evidence="6" id="KW-0560">Oxidoreductase</keyword>
<evidence type="ECO:0000259" key="9">
    <source>
        <dbReference type="Pfam" id="PF07992"/>
    </source>
</evidence>
<dbReference type="InterPro" id="IPR050446">
    <property type="entry name" value="FAD-oxidoreductase/Apoptosis"/>
</dbReference>
<organism evidence="11 12">
    <name type="scientific">Candidatus Segetimicrobium genomatis</name>
    <dbReference type="NCBI Taxonomy" id="2569760"/>
    <lineage>
        <taxon>Bacteria</taxon>
        <taxon>Bacillati</taxon>
        <taxon>Candidatus Sysuimicrobiota</taxon>
        <taxon>Candidatus Sysuimicrobiia</taxon>
        <taxon>Candidatus Sysuimicrobiales</taxon>
        <taxon>Candidatus Segetimicrobiaceae</taxon>
        <taxon>Candidatus Segetimicrobium</taxon>
    </lineage>
</organism>
<evidence type="ECO:0000256" key="7">
    <source>
        <dbReference type="ARBA" id="ARBA00023027"/>
    </source>
</evidence>
<evidence type="ECO:0000259" key="10">
    <source>
        <dbReference type="Pfam" id="PF14721"/>
    </source>
</evidence>
<dbReference type="PRINTS" id="PR00411">
    <property type="entry name" value="PNDRDTASEI"/>
</dbReference>
<gene>
    <name evidence="11" type="ORF">E6H00_14775</name>
</gene>
<dbReference type="GO" id="GO:0046983">
    <property type="term" value="F:protein dimerization activity"/>
    <property type="evidence" value="ECO:0007669"/>
    <property type="project" value="InterPro"/>
</dbReference>
<dbReference type="EMBL" id="VBAK01000151">
    <property type="protein sequence ID" value="TMI87784.1"/>
    <property type="molecule type" value="Genomic_DNA"/>
</dbReference>
<evidence type="ECO:0000256" key="8">
    <source>
        <dbReference type="ARBA" id="ARBA00047786"/>
    </source>
</evidence>
<evidence type="ECO:0000256" key="2">
    <source>
        <dbReference type="ARBA" id="ARBA00022630"/>
    </source>
</evidence>
<feature type="domain" description="Mitochondrial apoptosis-inducing factor C-terminal" evidence="10">
    <location>
        <begin position="300"/>
        <end position="342"/>
    </location>
</feature>
<dbReference type="PANTHER" id="PTHR43557:SF4">
    <property type="entry name" value="APOPTOSIS-INDUCING FACTOR 1, MITOCHONDRIAL"/>
    <property type="match status" value="1"/>
</dbReference>
<accession>A0A537JWD2</accession>
<dbReference type="SMART" id="SM01353">
    <property type="entry name" value="AIF_C"/>
    <property type="match status" value="1"/>
</dbReference>
<comment type="caution">
    <text evidence="11">The sequence shown here is derived from an EMBL/GenBank/DDBJ whole genome shotgun (WGS) entry which is preliminary data.</text>
</comment>
<dbReference type="SUPFAM" id="SSF51905">
    <property type="entry name" value="FAD/NAD(P)-binding domain"/>
    <property type="match status" value="1"/>
</dbReference>
<keyword evidence="3" id="KW-0053">Apoptosis</keyword>
<dbReference type="Proteomes" id="UP000318509">
    <property type="component" value="Unassembled WGS sequence"/>
</dbReference>
<evidence type="ECO:0000256" key="6">
    <source>
        <dbReference type="ARBA" id="ARBA00023002"/>
    </source>
</evidence>
<evidence type="ECO:0000256" key="4">
    <source>
        <dbReference type="ARBA" id="ARBA00022827"/>
    </source>
</evidence>
<evidence type="ECO:0000256" key="1">
    <source>
        <dbReference type="ARBA" id="ARBA00001974"/>
    </source>
</evidence>
<keyword evidence="4" id="KW-0274">FAD</keyword>
<comment type="cofactor">
    <cofactor evidence="1">
        <name>FAD</name>
        <dbReference type="ChEBI" id="CHEBI:57692"/>
    </cofactor>
</comment>
<dbReference type="GO" id="GO:0033108">
    <property type="term" value="P:mitochondrial respiratory chain complex assembly"/>
    <property type="evidence" value="ECO:0007669"/>
    <property type="project" value="TreeGrafter"/>
</dbReference>
<feature type="domain" description="Mitochondrial apoptosis-inducing factor C-terminal" evidence="10">
    <location>
        <begin position="344"/>
        <end position="379"/>
    </location>
</feature>
<dbReference type="Pfam" id="PF07992">
    <property type="entry name" value="Pyr_redox_2"/>
    <property type="match status" value="1"/>
</dbReference>
<proteinExistence type="predicted"/>
<dbReference type="InterPro" id="IPR036188">
    <property type="entry name" value="FAD/NAD-bd_sf"/>
</dbReference>
<feature type="domain" description="FAD/NAD(P)-binding" evidence="9">
    <location>
        <begin position="7"/>
        <end position="293"/>
    </location>
</feature>
<name>A0A537JWD2_9BACT</name>
<dbReference type="Pfam" id="PF14721">
    <property type="entry name" value="AIF_C"/>
    <property type="match status" value="2"/>
</dbReference>
<dbReference type="InterPro" id="IPR029324">
    <property type="entry name" value="AIF_C"/>
</dbReference>
<dbReference type="InterPro" id="IPR023753">
    <property type="entry name" value="FAD/NAD-binding_dom"/>
</dbReference>
<dbReference type="SUPFAM" id="SSF55424">
    <property type="entry name" value="FAD/NAD-linked reductases, dimerisation (C-terminal) domain"/>
    <property type="match status" value="1"/>
</dbReference>
<dbReference type="GO" id="GO:0012501">
    <property type="term" value="P:programmed cell death"/>
    <property type="evidence" value="ECO:0007669"/>
    <property type="project" value="TreeGrafter"/>
</dbReference>